<dbReference type="AlphaFoldDB" id="A0A9N8ZT42"/>
<dbReference type="EMBL" id="CAJVPY010001068">
    <property type="protein sequence ID" value="CAG8505795.1"/>
    <property type="molecule type" value="Genomic_DNA"/>
</dbReference>
<accession>A0A9N8ZT42</accession>
<reference evidence="1" key="1">
    <citation type="submission" date="2021-06" db="EMBL/GenBank/DDBJ databases">
        <authorList>
            <person name="Kallberg Y."/>
            <person name="Tangrot J."/>
            <person name="Rosling A."/>
        </authorList>
    </citation>
    <scope>NUCLEOTIDE SEQUENCE</scope>
    <source>
        <strain evidence="1">MA453B</strain>
    </source>
</reference>
<keyword evidence="2" id="KW-1185">Reference proteome</keyword>
<comment type="caution">
    <text evidence="1">The sequence shown here is derived from an EMBL/GenBank/DDBJ whole genome shotgun (WGS) entry which is preliminary data.</text>
</comment>
<name>A0A9N8ZT42_9GLOM</name>
<sequence length="73" mass="8289">YKIEINKEEIYINSARQELDTRENLDTITNNLRYISDKLDMIYSLVKMIFGPPGEPLRINISDTGTITDPGGA</sequence>
<proteinExistence type="predicted"/>
<protein>
    <submittedName>
        <fullName evidence="1">8935_t:CDS:1</fullName>
    </submittedName>
</protein>
<organism evidence="1 2">
    <name type="scientific">Dentiscutata erythropus</name>
    <dbReference type="NCBI Taxonomy" id="1348616"/>
    <lineage>
        <taxon>Eukaryota</taxon>
        <taxon>Fungi</taxon>
        <taxon>Fungi incertae sedis</taxon>
        <taxon>Mucoromycota</taxon>
        <taxon>Glomeromycotina</taxon>
        <taxon>Glomeromycetes</taxon>
        <taxon>Diversisporales</taxon>
        <taxon>Gigasporaceae</taxon>
        <taxon>Dentiscutata</taxon>
    </lineage>
</organism>
<evidence type="ECO:0000313" key="2">
    <source>
        <dbReference type="Proteomes" id="UP000789405"/>
    </source>
</evidence>
<feature type="non-terminal residue" evidence="1">
    <location>
        <position position="73"/>
    </location>
</feature>
<dbReference type="Proteomes" id="UP000789405">
    <property type="component" value="Unassembled WGS sequence"/>
</dbReference>
<gene>
    <name evidence="1" type="ORF">DERYTH_LOCUS3132</name>
</gene>
<dbReference type="OrthoDB" id="10464204at2759"/>
<evidence type="ECO:0000313" key="1">
    <source>
        <dbReference type="EMBL" id="CAG8505795.1"/>
    </source>
</evidence>